<evidence type="ECO:0000256" key="10">
    <source>
        <dbReference type="ARBA" id="ARBA00023128"/>
    </source>
</evidence>
<name>Q8WD38_9HYME</name>
<comment type="subunit">
    <text evidence="3">F-type ATPases have 2 components, CF(1) - the catalytic core - and CF(0) - the membrane proton channel.</text>
</comment>
<dbReference type="AlphaFoldDB" id="Q8WD38"/>
<keyword evidence="7 12" id="KW-0375">Hydrogen ion transport</keyword>
<evidence type="ECO:0000256" key="4">
    <source>
        <dbReference type="ARBA" id="ARBA00022448"/>
    </source>
</evidence>
<keyword evidence="9 12" id="KW-0406">Ion transport</keyword>
<evidence type="ECO:0000256" key="1">
    <source>
        <dbReference type="ARBA" id="ARBA00004304"/>
    </source>
</evidence>
<proteinExistence type="inferred from homology"/>
<evidence type="ECO:0000256" key="11">
    <source>
        <dbReference type="ARBA" id="ARBA00023136"/>
    </source>
</evidence>
<evidence type="ECO:0000256" key="7">
    <source>
        <dbReference type="ARBA" id="ARBA00022781"/>
    </source>
</evidence>
<keyword evidence="4 12" id="KW-0813">Transport</keyword>
<dbReference type="GO" id="GO:0015078">
    <property type="term" value="F:proton transmembrane transporter activity"/>
    <property type="evidence" value="ECO:0007669"/>
    <property type="project" value="InterPro"/>
</dbReference>
<accession>Q8WD38</accession>
<evidence type="ECO:0000256" key="3">
    <source>
        <dbReference type="ARBA" id="ARBA00011291"/>
    </source>
</evidence>
<protein>
    <recommendedName>
        <fullName evidence="12">ATP synthase complex subunit 8</fullName>
    </recommendedName>
</protein>
<dbReference type="GO" id="GO:0031966">
    <property type="term" value="C:mitochondrial membrane"/>
    <property type="evidence" value="ECO:0007669"/>
    <property type="project" value="UniProtKB-SubCell"/>
</dbReference>
<reference evidence="14" key="1">
    <citation type="submission" date="2001-04" db="EMBL/GenBank/DDBJ databases">
        <title>MtDNA gene order is not conserved among highly eusocial bees.</title>
        <authorList>
            <person name="Silvestre D."/>
            <person name="Francisco F.O."/>
            <person name="Weinlich R."/>
            <person name="Arias M.C."/>
        </authorList>
    </citation>
    <scope>NUCLEOTIDE SEQUENCE</scope>
</reference>
<evidence type="ECO:0000256" key="2">
    <source>
        <dbReference type="ARBA" id="ARBA00008892"/>
    </source>
</evidence>
<comment type="similarity">
    <text evidence="2 12">Belongs to the ATPase protein 8 family.</text>
</comment>
<evidence type="ECO:0000256" key="9">
    <source>
        <dbReference type="ARBA" id="ARBA00023065"/>
    </source>
</evidence>
<dbReference type="GO" id="GO:0045259">
    <property type="term" value="C:proton-transporting ATP synthase complex"/>
    <property type="evidence" value="ECO:0007669"/>
    <property type="project" value="UniProtKB-KW"/>
</dbReference>
<keyword evidence="10 12" id="KW-0496">Mitochondrion</keyword>
<evidence type="ECO:0000256" key="12">
    <source>
        <dbReference type="RuleBase" id="RU003661"/>
    </source>
</evidence>
<evidence type="ECO:0000256" key="6">
    <source>
        <dbReference type="ARBA" id="ARBA00022692"/>
    </source>
</evidence>
<dbReference type="InterPro" id="IPR001421">
    <property type="entry name" value="ATP8_metazoa"/>
</dbReference>
<dbReference type="GO" id="GO:0015986">
    <property type="term" value="P:proton motive force-driven ATP synthesis"/>
    <property type="evidence" value="ECO:0007669"/>
    <property type="project" value="InterPro"/>
</dbReference>
<geneLocation type="mitochondrion" evidence="14"/>
<feature type="transmembrane region" description="Helical" evidence="13">
    <location>
        <begin position="12"/>
        <end position="36"/>
    </location>
</feature>
<comment type="subcellular location">
    <subcellularLocation>
        <location evidence="1 12">Mitochondrion membrane</location>
        <topology evidence="1 12">Single-pass membrane protein</topology>
    </subcellularLocation>
</comment>
<keyword evidence="5 12" id="KW-0138">CF(0)</keyword>
<evidence type="ECO:0000313" key="14">
    <source>
        <dbReference type="EMBL" id="AAL57236.1"/>
    </source>
</evidence>
<evidence type="ECO:0000256" key="13">
    <source>
        <dbReference type="SAM" id="Phobius"/>
    </source>
</evidence>
<keyword evidence="8 13" id="KW-1133">Transmembrane helix</keyword>
<sequence length="55" mass="7046">MPQMMPIYWLMIFFYCLMTFYLILILLNSYFLILNFKLNKKLNYKKNNFYKMKWI</sequence>
<dbReference type="EMBL" id="AF370440">
    <property type="protein sequence ID" value="AAL57236.1"/>
    <property type="molecule type" value="Genomic_DNA"/>
</dbReference>
<keyword evidence="11 13" id="KW-0472">Membrane</keyword>
<evidence type="ECO:0000256" key="5">
    <source>
        <dbReference type="ARBA" id="ARBA00022547"/>
    </source>
</evidence>
<evidence type="ECO:0000256" key="8">
    <source>
        <dbReference type="ARBA" id="ARBA00022989"/>
    </source>
</evidence>
<dbReference type="Pfam" id="PF00895">
    <property type="entry name" value="ATP-synt_8"/>
    <property type="match status" value="1"/>
</dbReference>
<organism evidence="14">
    <name type="scientific">Melipona bicolor</name>
    <dbReference type="NCBI Taxonomy" id="60889"/>
    <lineage>
        <taxon>Eukaryota</taxon>
        <taxon>Metazoa</taxon>
        <taxon>Ecdysozoa</taxon>
        <taxon>Arthropoda</taxon>
        <taxon>Hexapoda</taxon>
        <taxon>Insecta</taxon>
        <taxon>Pterygota</taxon>
        <taxon>Neoptera</taxon>
        <taxon>Endopterygota</taxon>
        <taxon>Hymenoptera</taxon>
        <taxon>Apocrita</taxon>
        <taxon>Aculeata</taxon>
        <taxon>Apoidea</taxon>
        <taxon>Anthophila</taxon>
        <taxon>Apidae</taxon>
        <taxon>Melipona</taxon>
    </lineage>
</organism>
<keyword evidence="6 12" id="KW-0812">Transmembrane</keyword>